<keyword evidence="1" id="KW-0812">Transmembrane</keyword>
<dbReference type="EMBL" id="GBXM01018972">
    <property type="protein sequence ID" value="JAH89605.1"/>
    <property type="molecule type" value="Transcribed_RNA"/>
</dbReference>
<protein>
    <submittedName>
        <fullName evidence="2">Uncharacterized protein</fullName>
    </submittedName>
</protein>
<sequence length="51" mass="5742">MVLTHSSVCFLCTRLKFSLIIIIIIIYFNFFSATHACLPGLCFGLDPKFVS</sequence>
<proteinExistence type="predicted"/>
<keyword evidence="1" id="KW-0472">Membrane</keyword>
<name>A0A0E9WJ44_ANGAN</name>
<evidence type="ECO:0000256" key="1">
    <source>
        <dbReference type="SAM" id="Phobius"/>
    </source>
</evidence>
<reference evidence="2" key="2">
    <citation type="journal article" date="2015" name="Fish Shellfish Immunol.">
        <title>Early steps in the European eel (Anguilla anguilla)-Vibrio vulnificus interaction in the gills: Role of the RtxA13 toxin.</title>
        <authorList>
            <person name="Callol A."/>
            <person name="Pajuelo D."/>
            <person name="Ebbesson L."/>
            <person name="Teles M."/>
            <person name="MacKenzie S."/>
            <person name="Amaro C."/>
        </authorList>
    </citation>
    <scope>NUCLEOTIDE SEQUENCE</scope>
</reference>
<organism evidence="2">
    <name type="scientific">Anguilla anguilla</name>
    <name type="common">European freshwater eel</name>
    <name type="synonym">Muraena anguilla</name>
    <dbReference type="NCBI Taxonomy" id="7936"/>
    <lineage>
        <taxon>Eukaryota</taxon>
        <taxon>Metazoa</taxon>
        <taxon>Chordata</taxon>
        <taxon>Craniata</taxon>
        <taxon>Vertebrata</taxon>
        <taxon>Euteleostomi</taxon>
        <taxon>Actinopterygii</taxon>
        <taxon>Neopterygii</taxon>
        <taxon>Teleostei</taxon>
        <taxon>Anguilliformes</taxon>
        <taxon>Anguillidae</taxon>
        <taxon>Anguilla</taxon>
    </lineage>
</organism>
<feature type="transmembrane region" description="Helical" evidence="1">
    <location>
        <begin position="20"/>
        <end position="45"/>
    </location>
</feature>
<accession>A0A0E9WJ44</accession>
<dbReference type="AlphaFoldDB" id="A0A0E9WJ44"/>
<keyword evidence="1" id="KW-1133">Transmembrane helix</keyword>
<reference evidence="2" key="1">
    <citation type="submission" date="2014-11" db="EMBL/GenBank/DDBJ databases">
        <authorList>
            <person name="Amaro Gonzalez C."/>
        </authorList>
    </citation>
    <scope>NUCLEOTIDE SEQUENCE</scope>
</reference>
<evidence type="ECO:0000313" key="2">
    <source>
        <dbReference type="EMBL" id="JAH89605.1"/>
    </source>
</evidence>